<dbReference type="SMART" id="SM00830">
    <property type="entry name" value="CM_2"/>
    <property type="match status" value="1"/>
</dbReference>
<dbReference type="NCBIfam" id="NF004698">
    <property type="entry name" value="PRK06034.1-4"/>
    <property type="match status" value="1"/>
</dbReference>
<protein>
    <recommendedName>
        <fullName evidence="1">chorismate mutase</fullName>
        <ecNumber evidence="1">5.4.99.5</ecNumber>
    </recommendedName>
</protein>
<dbReference type="Gene3D" id="1.20.59.10">
    <property type="entry name" value="Chorismate mutase"/>
    <property type="match status" value="1"/>
</dbReference>
<feature type="domain" description="Chorismate mutase" evidence="2">
    <location>
        <begin position="11"/>
        <end position="102"/>
    </location>
</feature>
<dbReference type="GO" id="GO:0046417">
    <property type="term" value="P:chorismate metabolic process"/>
    <property type="evidence" value="ECO:0007669"/>
    <property type="project" value="InterPro"/>
</dbReference>
<organism evidence="3 4">
    <name type="scientific">Methylobacterium symbioticum</name>
    <dbReference type="NCBI Taxonomy" id="2584084"/>
    <lineage>
        <taxon>Bacteria</taxon>
        <taxon>Pseudomonadati</taxon>
        <taxon>Pseudomonadota</taxon>
        <taxon>Alphaproteobacteria</taxon>
        <taxon>Hyphomicrobiales</taxon>
        <taxon>Methylobacteriaceae</taxon>
        <taxon>Methylobacterium</taxon>
    </lineage>
</organism>
<dbReference type="OrthoDB" id="7268348at2"/>
<sequence length="294" mass="31907">MRFSSKASSQASPREDLAALRAEIDRIDAEMHALLIQRGTIIDRLIAVKGTTASGSAFRPGREAAMMRRVAERHRGLLPLDTVEGIWRVIIATFTYVQAPFSVHADVSGGDPAMRDSARFHFGFTVPYRPHPTCAAVIEAVAASRGDLGIFRFESKGTTGAVRPPKGEAWWEGLIGEGRPKVIARLPFIERPTHPAGTPVFVVAKPLEDPTAAQRDWVLHAARTATWTAETERALQDLYGEVVGRAKPRGEGERLLIAVPGGVGPRQLREALDRAGAEVAALDETGSHAARFRV</sequence>
<dbReference type="NCBIfam" id="NF004696">
    <property type="entry name" value="PRK06034.1-2"/>
    <property type="match status" value="1"/>
</dbReference>
<reference evidence="3 4" key="1">
    <citation type="submission" date="2019-06" db="EMBL/GenBank/DDBJ databases">
        <authorList>
            <person name="Rodrigo-Torres L."/>
            <person name="Arahal R. D."/>
            <person name="Lucena T."/>
        </authorList>
    </citation>
    <scope>NUCLEOTIDE SEQUENCE [LARGE SCALE GENOMIC DNA]</scope>
    <source>
        <strain evidence="3 4">SB0023/3</strain>
    </source>
</reference>
<keyword evidence="4" id="KW-1185">Reference proteome</keyword>
<dbReference type="AlphaFoldDB" id="A0A509EAR0"/>
<dbReference type="InterPro" id="IPR036263">
    <property type="entry name" value="Chorismate_II_sf"/>
</dbReference>
<dbReference type="RefSeq" id="WP_142582174.1">
    <property type="nucleotide sequence ID" value="NZ_CABFPH010000010.1"/>
</dbReference>
<dbReference type="Proteomes" id="UP000410984">
    <property type="component" value="Unassembled WGS sequence"/>
</dbReference>
<dbReference type="Pfam" id="PF01817">
    <property type="entry name" value="CM_2"/>
    <property type="match status" value="1"/>
</dbReference>
<name>A0A509EAR0_9HYPH</name>
<gene>
    <name evidence="3" type="ORF">MET9862_01179</name>
</gene>
<dbReference type="SUPFAM" id="SSF48600">
    <property type="entry name" value="Chorismate mutase II"/>
    <property type="match status" value="1"/>
</dbReference>
<dbReference type="InterPro" id="IPR036979">
    <property type="entry name" value="CM_dom_sf"/>
</dbReference>
<dbReference type="PROSITE" id="PS51168">
    <property type="entry name" value="CHORISMATE_MUT_2"/>
    <property type="match status" value="1"/>
</dbReference>
<accession>A0A509EAR0</accession>
<evidence type="ECO:0000256" key="1">
    <source>
        <dbReference type="ARBA" id="ARBA00012404"/>
    </source>
</evidence>
<proteinExistence type="predicted"/>
<dbReference type="EC" id="5.4.99.5" evidence="1"/>
<dbReference type="InterPro" id="IPR002701">
    <property type="entry name" value="CM_II_prokaryot"/>
</dbReference>
<evidence type="ECO:0000313" key="3">
    <source>
        <dbReference type="EMBL" id="VUD70609.1"/>
    </source>
</evidence>
<evidence type="ECO:0000313" key="4">
    <source>
        <dbReference type="Proteomes" id="UP000410984"/>
    </source>
</evidence>
<dbReference type="EMBL" id="CABFPH010000010">
    <property type="protein sequence ID" value="VUD70609.1"/>
    <property type="molecule type" value="Genomic_DNA"/>
</dbReference>
<dbReference type="GO" id="GO:0004106">
    <property type="term" value="F:chorismate mutase activity"/>
    <property type="evidence" value="ECO:0007669"/>
    <property type="project" value="UniProtKB-EC"/>
</dbReference>
<evidence type="ECO:0000259" key="2">
    <source>
        <dbReference type="PROSITE" id="PS51168"/>
    </source>
</evidence>